<gene>
    <name evidence="3" type="ORF">GCM10023211_20090</name>
</gene>
<evidence type="ECO:0000313" key="3">
    <source>
        <dbReference type="EMBL" id="GAA5112820.1"/>
    </source>
</evidence>
<keyword evidence="4" id="KW-1185">Reference proteome</keyword>
<dbReference type="EMBL" id="BAABHY010000005">
    <property type="protein sequence ID" value="GAA5112820.1"/>
    <property type="molecule type" value="Genomic_DNA"/>
</dbReference>
<dbReference type="Gene3D" id="3.40.50.1980">
    <property type="entry name" value="Nitrogenase molybdenum iron protein domain"/>
    <property type="match status" value="2"/>
</dbReference>
<keyword evidence="1" id="KW-0732">Signal</keyword>
<dbReference type="InterPro" id="IPR050902">
    <property type="entry name" value="ABC_Transporter_SBP"/>
</dbReference>
<dbReference type="Pfam" id="PF01497">
    <property type="entry name" value="Peripla_BP_2"/>
    <property type="match status" value="1"/>
</dbReference>
<sequence>MKRLLFLVLVMLSTSVMSKERIISIGPDITEIIYQLGAGDELVGRDMRSIYPPQAANLADVGYMRTLNAEGLLSLYPDKIIASQLAAPSVVFEQIESMGIPVIFISGEPSINGMINRIQQVAKAVERESQGGELVKQMQATLAQIPSTKLPLNVMFIRSFNNNNILAAGKETLIDYVFQIAGVNNALADMNRYQTLSGEGLILAKPDLIVTTKTAMRYFQNEEDFWLLDNVINTPAGKNRQLLVMDDMALLSFGLQTPQAILFLRHYAEKLVASQGNSN</sequence>
<proteinExistence type="predicted"/>
<evidence type="ECO:0000256" key="1">
    <source>
        <dbReference type="SAM" id="SignalP"/>
    </source>
</evidence>
<feature type="domain" description="Fe/B12 periplasmic-binding" evidence="2">
    <location>
        <begin position="21"/>
        <end position="275"/>
    </location>
</feature>
<comment type="caution">
    <text evidence="3">The sequence shown here is derived from an EMBL/GenBank/DDBJ whole genome shotgun (WGS) entry which is preliminary data.</text>
</comment>
<protein>
    <submittedName>
        <fullName evidence="3">Hemin ABC transporter substrate-binding protein</fullName>
    </submittedName>
</protein>
<reference evidence="4" key="1">
    <citation type="journal article" date="2019" name="Int. J. Syst. Evol. Microbiol.">
        <title>The Global Catalogue of Microorganisms (GCM) 10K type strain sequencing project: providing services to taxonomists for standard genome sequencing and annotation.</title>
        <authorList>
            <consortium name="The Broad Institute Genomics Platform"/>
            <consortium name="The Broad Institute Genome Sequencing Center for Infectious Disease"/>
            <person name="Wu L."/>
            <person name="Ma J."/>
        </authorList>
    </citation>
    <scope>NUCLEOTIDE SEQUENCE [LARGE SCALE GENOMIC DNA]</scope>
    <source>
        <strain evidence="4">JCM 18050</strain>
    </source>
</reference>
<organism evidence="3 4">
    <name type="scientific">Orbus sasakiae</name>
    <dbReference type="NCBI Taxonomy" id="1078475"/>
    <lineage>
        <taxon>Bacteria</taxon>
        <taxon>Pseudomonadati</taxon>
        <taxon>Pseudomonadota</taxon>
        <taxon>Gammaproteobacteria</taxon>
        <taxon>Orbales</taxon>
        <taxon>Orbaceae</taxon>
        <taxon>Orbus</taxon>
    </lineage>
</organism>
<feature type="signal peptide" evidence="1">
    <location>
        <begin position="1"/>
        <end position="18"/>
    </location>
</feature>
<dbReference type="SUPFAM" id="SSF53807">
    <property type="entry name" value="Helical backbone' metal receptor"/>
    <property type="match status" value="1"/>
</dbReference>
<evidence type="ECO:0000259" key="2">
    <source>
        <dbReference type="PROSITE" id="PS50983"/>
    </source>
</evidence>
<dbReference type="Proteomes" id="UP001500171">
    <property type="component" value="Unassembled WGS sequence"/>
</dbReference>
<dbReference type="RefSeq" id="WP_345491787.1">
    <property type="nucleotide sequence ID" value="NZ_BAABHY010000005.1"/>
</dbReference>
<name>A0ABP9NAG3_9GAMM</name>
<evidence type="ECO:0000313" key="4">
    <source>
        <dbReference type="Proteomes" id="UP001500171"/>
    </source>
</evidence>
<dbReference type="PANTHER" id="PTHR30535">
    <property type="entry name" value="VITAMIN B12-BINDING PROTEIN"/>
    <property type="match status" value="1"/>
</dbReference>
<accession>A0ABP9NAG3</accession>
<dbReference type="PROSITE" id="PS50983">
    <property type="entry name" value="FE_B12_PBP"/>
    <property type="match status" value="1"/>
</dbReference>
<dbReference type="InterPro" id="IPR002491">
    <property type="entry name" value="ABC_transptr_periplasmic_BD"/>
</dbReference>
<dbReference type="PANTHER" id="PTHR30535:SF4">
    <property type="entry name" value="HEMIN-BINDING PERIPLASMIC PROTEIN HMUT"/>
    <property type="match status" value="1"/>
</dbReference>
<feature type="chain" id="PRO_5046692979" evidence="1">
    <location>
        <begin position="19"/>
        <end position="279"/>
    </location>
</feature>